<keyword evidence="2" id="KW-1185">Reference proteome</keyword>
<dbReference type="Proteomes" id="UP001066276">
    <property type="component" value="Chromosome 1_1"/>
</dbReference>
<name>A0AAV7WWI9_PLEWA</name>
<proteinExistence type="predicted"/>
<gene>
    <name evidence="1" type="ORF">NDU88_006072</name>
</gene>
<protein>
    <submittedName>
        <fullName evidence="1">Uncharacterized protein</fullName>
    </submittedName>
</protein>
<sequence length="69" mass="7575">MAPVETALQRGVLWSRSSCEAVSLGLLGLPPPLAQVSLRILDEGARQRHVMGPYTFRKETHLCTTESVL</sequence>
<dbReference type="EMBL" id="JANPWB010000001">
    <property type="protein sequence ID" value="KAJ1218494.1"/>
    <property type="molecule type" value="Genomic_DNA"/>
</dbReference>
<dbReference type="AlphaFoldDB" id="A0AAV7WWI9"/>
<comment type="caution">
    <text evidence="1">The sequence shown here is derived from an EMBL/GenBank/DDBJ whole genome shotgun (WGS) entry which is preliminary data.</text>
</comment>
<organism evidence="1 2">
    <name type="scientific">Pleurodeles waltl</name>
    <name type="common">Iberian ribbed newt</name>
    <dbReference type="NCBI Taxonomy" id="8319"/>
    <lineage>
        <taxon>Eukaryota</taxon>
        <taxon>Metazoa</taxon>
        <taxon>Chordata</taxon>
        <taxon>Craniata</taxon>
        <taxon>Vertebrata</taxon>
        <taxon>Euteleostomi</taxon>
        <taxon>Amphibia</taxon>
        <taxon>Batrachia</taxon>
        <taxon>Caudata</taxon>
        <taxon>Salamandroidea</taxon>
        <taxon>Salamandridae</taxon>
        <taxon>Pleurodelinae</taxon>
        <taxon>Pleurodeles</taxon>
    </lineage>
</organism>
<accession>A0AAV7WWI9</accession>
<evidence type="ECO:0000313" key="1">
    <source>
        <dbReference type="EMBL" id="KAJ1218494.1"/>
    </source>
</evidence>
<evidence type="ECO:0000313" key="2">
    <source>
        <dbReference type="Proteomes" id="UP001066276"/>
    </source>
</evidence>
<reference evidence="1" key="1">
    <citation type="journal article" date="2022" name="bioRxiv">
        <title>Sequencing and chromosome-scale assembly of the giantPleurodeles waltlgenome.</title>
        <authorList>
            <person name="Brown T."/>
            <person name="Elewa A."/>
            <person name="Iarovenko S."/>
            <person name="Subramanian E."/>
            <person name="Araus A.J."/>
            <person name="Petzold A."/>
            <person name="Susuki M."/>
            <person name="Suzuki K.-i.T."/>
            <person name="Hayashi T."/>
            <person name="Toyoda A."/>
            <person name="Oliveira C."/>
            <person name="Osipova E."/>
            <person name="Leigh N.D."/>
            <person name="Simon A."/>
            <person name="Yun M.H."/>
        </authorList>
    </citation>
    <scope>NUCLEOTIDE SEQUENCE</scope>
    <source>
        <strain evidence="1">20211129_DDA</strain>
        <tissue evidence="1">Liver</tissue>
    </source>
</reference>